<dbReference type="GeneID" id="7272589"/>
<evidence type="ECO:0000256" key="2">
    <source>
        <dbReference type="ARBA" id="ARBA00022691"/>
    </source>
</evidence>
<evidence type="ECO:0000313" key="12">
    <source>
        <dbReference type="Proteomes" id="UP000002457"/>
    </source>
</evidence>
<comment type="subcellular location">
    <subcellularLocation>
        <location evidence="9">Cytoplasm</location>
    </subcellularLocation>
</comment>
<dbReference type="OrthoDB" id="68499at2157"/>
<dbReference type="STRING" id="521011.Mpal_0289"/>
<dbReference type="PANTHER" id="PTHR13930:SF0">
    <property type="entry name" value="S-ADENOSYL-L-METHIONINE-DEPENDENT TRNA 4-DEMETHYLWYOSINE SYNTHASE TYW1-RELATED"/>
    <property type="match status" value="1"/>
</dbReference>
<feature type="binding site" evidence="9">
    <location>
        <position position="28"/>
    </location>
    <ligand>
        <name>[4Fe-4S] cluster</name>
        <dbReference type="ChEBI" id="CHEBI:49883"/>
        <label>1</label>
    </ligand>
</feature>
<comment type="catalytic activity">
    <reaction evidence="8 9">
        <text>N(1)-methylguanosine(37) in tRNA(Phe) + pyruvate + S-adenosyl-L-methionine = 4-demethylwyosine(37) in tRNA(Phe) + 5'-deoxyadenosine + L-methionine + CO2 + H2O</text>
        <dbReference type="Rhea" id="RHEA:36347"/>
        <dbReference type="Rhea" id="RHEA-COMP:10164"/>
        <dbReference type="Rhea" id="RHEA-COMP:10165"/>
        <dbReference type="ChEBI" id="CHEBI:15361"/>
        <dbReference type="ChEBI" id="CHEBI:15377"/>
        <dbReference type="ChEBI" id="CHEBI:16526"/>
        <dbReference type="ChEBI" id="CHEBI:17319"/>
        <dbReference type="ChEBI" id="CHEBI:57844"/>
        <dbReference type="ChEBI" id="CHEBI:59789"/>
        <dbReference type="ChEBI" id="CHEBI:64315"/>
        <dbReference type="ChEBI" id="CHEBI:73542"/>
        <dbReference type="EC" id="4.1.3.44"/>
    </reaction>
</comment>
<comment type="subunit">
    <text evidence="9">Monomer.</text>
</comment>
<dbReference type="EMBL" id="CP001338">
    <property type="protein sequence ID" value="ACL15672.1"/>
    <property type="molecule type" value="Genomic_DNA"/>
</dbReference>
<dbReference type="SFLD" id="SFLDF00284">
    <property type="entry name" value="tRNA_wybutosine-synthesizing"/>
    <property type="match status" value="1"/>
</dbReference>
<dbReference type="InterPro" id="IPR013917">
    <property type="entry name" value="tRNA_wybutosine-synth"/>
</dbReference>
<dbReference type="NCBIfam" id="TIGR03972">
    <property type="entry name" value="rSAM_TYW1"/>
    <property type="match status" value="1"/>
</dbReference>
<keyword evidence="3 9" id="KW-0819">tRNA processing</keyword>
<feature type="binding site" evidence="9">
    <location>
        <position position="54"/>
    </location>
    <ligand>
        <name>[4Fe-4S] cluster</name>
        <dbReference type="ChEBI" id="CHEBI:49883"/>
        <label>1</label>
    </ligand>
</feature>
<dbReference type="GO" id="GO:0102521">
    <property type="term" value="F:tRNA-4-demethylwyosine synthase activity"/>
    <property type="evidence" value="ECO:0007669"/>
    <property type="project" value="UniProtKB-EC"/>
</dbReference>
<dbReference type="InterPro" id="IPR007197">
    <property type="entry name" value="rSAM"/>
</dbReference>
<dbReference type="AlphaFoldDB" id="B8GJL8"/>
<dbReference type="SUPFAM" id="SSF102114">
    <property type="entry name" value="Radical SAM enzymes"/>
    <property type="match status" value="1"/>
</dbReference>
<sequence>MHSDPCESLRRQGYQFFSPRSSAAVKPCLWCIRALKGGEMCYKHQFYGIESHRCVQMTPTLKCNQRCLFCWRSFEHEVEEETECTPEEILAGVARLQLKGLAGYKVSPDVTAERFDQAIHPRHIAISLAGEPTGYSRLPELIDLFSGEQYTTFLVSNGTRPWVLRKCKPYQMYVSLDAPNEAIYKRLCQPRGDYWELVQESLSLLGSRRSAIRITLVAGINDTDPAGFAAMIADAAPTYVEVKGYMYLGSSRNRLQQGHMPDHQKVRGFAEQIGRYAGYTIKDEHPGSRVVCMERAR</sequence>
<dbReference type="Gene3D" id="3.20.20.70">
    <property type="entry name" value="Aldolase class I"/>
    <property type="match status" value="1"/>
</dbReference>
<feature type="binding site" evidence="9">
    <location>
        <position position="41"/>
    </location>
    <ligand>
        <name>[4Fe-4S] cluster</name>
        <dbReference type="ChEBI" id="CHEBI:49883"/>
        <label>1</label>
    </ligand>
</feature>
<dbReference type="eggNOG" id="arCOG04174">
    <property type="taxonomic scope" value="Archaea"/>
</dbReference>
<evidence type="ECO:0000256" key="5">
    <source>
        <dbReference type="ARBA" id="ARBA00023004"/>
    </source>
</evidence>
<dbReference type="RefSeq" id="WP_012616991.1">
    <property type="nucleotide sequence ID" value="NC_011832.1"/>
</dbReference>
<proteinExistence type="inferred from homology"/>
<dbReference type="InterPro" id="IPR013785">
    <property type="entry name" value="Aldolase_TIM"/>
</dbReference>
<keyword evidence="12" id="KW-1185">Reference proteome</keyword>
<evidence type="ECO:0000256" key="1">
    <source>
        <dbReference type="ARBA" id="ARBA00022485"/>
    </source>
</evidence>
<feature type="binding site" evidence="9">
    <location>
        <position position="67"/>
    </location>
    <ligand>
        <name>[4Fe-4S] cluster</name>
        <dbReference type="ChEBI" id="CHEBI:49883"/>
        <label>2</label>
        <note>4Fe-4S-S-AdoMet</note>
    </ligand>
</feature>
<protein>
    <recommendedName>
        <fullName evidence="9">S-adenosyl-L-methionine-dependent tRNA 4-demethylwyosine synthase</fullName>
        <ecNumber evidence="9">4.1.3.44</ecNumber>
    </recommendedName>
    <alternativeName>
        <fullName evidence="9">tRNA wyosine derivatives biosynthesis protein Taw1</fullName>
    </alternativeName>
</protein>
<dbReference type="GO" id="GO:0005737">
    <property type="term" value="C:cytoplasm"/>
    <property type="evidence" value="ECO:0007669"/>
    <property type="project" value="UniProtKB-SubCell"/>
</dbReference>
<dbReference type="GO" id="GO:0051539">
    <property type="term" value="F:4 iron, 4 sulfur cluster binding"/>
    <property type="evidence" value="ECO:0007669"/>
    <property type="project" value="UniProtKB-UniRule"/>
</dbReference>
<dbReference type="InterPro" id="IPR034556">
    <property type="entry name" value="tRNA_wybutosine-synthase"/>
</dbReference>
<dbReference type="InterPro" id="IPR058240">
    <property type="entry name" value="rSAM_sf"/>
</dbReference>
<keyword evidence="6 9" id="KW-0411">Iron-sulfur</keyword>
<keyword evidence="9" id="KW-0963">Cytoplasm</keyword>
<comment type="similarity">
    <text evidence="9">Belongs to the TYW1 family.</text>
</comment>
<dbReference type="HOGENOM" id="CLU_007952_3_0_2"/>
<evidence type="ECO:0000256" key="8">
    <source>
        <dbReference type="ARBA" id="ARBA00049466"/>
    </source>
</evidence>
<reference evidence="11 12" key="1">
    <citation type="journal article" date="2015" name="Genome Announc.">
        <title>Complete Genome Sequence of Methanosphaerula palustris E1-9CT, a Hydrogenotrophic Methanogen Isolated from a Minerotrophic Fen Peatland.</title>
        <authorList>
            <person name="Cadillo-Quiroz H."/>
            <person name="Browne P."/>
            <person name="Kyrpides N."/>
            <person name="Woyke T."/>
            <person name="Goodwin L."/>
            <person name="Detter C."/>
            <person name="Yavitt J.B."/>
            <person name="Zinder S.H."/>
        </authorList>
    </citation>
    <scope>NUCLEOTIDE SEQUENCE [LARGE SCALE GENOMIC DNA]</scope>
    <source>
        <strain evidence="12">ATCC BAA-1556 / DSM 19958 / E1-9c</strain>
    </source>
</reference>
<dbReference type="EC" id="4.1.3.44" evidence="9"/>
<keyword evidence="7 9" id="KW-0456">Lyase</keyword>
<evidence type="ECO:0000313" key="11">
    <source>
        <dbReference type="EMBL" id="ACL15672.1"/>
    </source>
</evidence>
<evidence type="ECO:0000256" key="7">
    <source>
        <dbReference type="ARBA" id="ARBA00023239"/>
    </source>
</evidence>
<dbReference type="SFLD" id="SFLDS00029">
    <property type="entry name" value="Radical_SAM"/>
    <property type="match status" value="1"/>
</dbReference>
<keyword evidence="5 9" id="KW-0408">Iron</keyword>
<feature type="binding site" evidence="9">
    <location>
        <position position="70"/>
    </location>
    <ligand>
        <name>[4Fe-4S] cluster</name>
        <dbReference type="ChEBI" id="CHEBI:49883"/>
        <label>2</label>
        <note>4Fe-4S-S-AdoMet</note>
    </ligand>
</feature>
<keyword evidence="2 9" id="KW-0949">S-adenosyl-L-methionine</keyword>
<name>B8GJL8_METPE</name>
<dbReference type="GO" id="GO:0046872">
    <property type="term" value="F:metal ion binding"/>
    <property type="evidence" value="ECO:0007669"/>
    <property type="project" value="UniProtKB-KW"/>
</dbReference>
<feature type="binding site" evidence="9">
    <location>
        <position position="63"/>
    </location>
    <ligand>
        <name>[4Fe-4S] cluster</name>
        <dbReference type="ChEBI" id="CHEBI:49883"/>
        <label>2</label>
        <note>4Fe-4S-S-AdoMet</note>
    </ligand>
</feature>
<dbReference type="Proteomes" id="UP000002457">
    <property type="component" value="Chromosome"/>
</dbReference>
<dbReference type="PANTHER" id="PTHR13930">
    <property type="entry name" value="S-ADENOSYL-L-METHIONINE-DEPENDENT TRNA 4-DEMETHYLWYOSINE SYNTHASE"/>
    <property type="match status" value="1"/>
</dbReference>
<dbReference type="Pfam" id="PF08608">
    <property type="entry name" value="Wyosine_form"/>
    <property type="match status" value="1"/>
</dbReference>
<dbReference type="HAMAP" id="MF_01921">
    <property type="entry name" value="TYW1_archaea"/>
    <property type="match status" value="1"/>
</dbReference>
<comment type="cofactor">
    <cofactor evidence="9">
        <name>[4Fe-4S] cluster</name>
        <dbReference type="ChEBI" id="CHEBI:49883"/>
    </cofactor>
    <text evidence="9">Binds 2 [4Fe-4S] clusters. Binds 1 [4Fe-4S] cluster coordinated with 3 cysteines and an exchangeable S-adenosyl-L-methionine.</text>
</comment>
<accession>B8GJL8</accession>
<keyword evidence="1 9" id="KW-0004">4Fe-4S</keyword>
<evidence type="ECO:0000256" key="4">
    <source>
        <dbReference type="ARBA" id="ARBA00022723"/>
    </source>
</evidence>
<keyword evidence="4 9" id="KW-0479">Metal-binding</keyword>
<dbReference type="InterPro" id="IPR023993">
    <property type="entry name" value="TYW1_archaea"/>
</dbReference>
<feature type="domain" description="Radical SAM core" evidence="10">
    <location>
        <begin position="47"/>
        <end position="282"/>
    </location>
</feature>
<gene>
    <name evidence="9" type="primary">taw1</name>
    <name evidence="11" type="ordered locus">Mpal_0289</name>
</gene>
<evidence type="ECO:0000259" key="10">
    <source>
        <dbReference type="PROSITE" id="PS51918"/>
    </source>
</evidence>
<dbReference type="Pfam" id="PF04055">
    <property type="entry name" value="Radical_SAM"/>
    <property type="match status" value="1"/>
</dbReference>
<evidence type="ECO:0000256" key="3">
    <source>
        <dbReference type="ARBA" id="ARBA00022694"/>
    </source>
</evidence>
<dbReference type="CDD" id="cd01335">
    <property type="entry name" value="Radical_SAM"/>
    <property type="match status" value="1"/>
</dbReference>
<dbReference type="SFLD" id="SFLDG01071">
    <property type="entry name" value="tRNA_wybutosine-synthesizing"/>
    <property type="match status" value="1"/>
</dbReference>
<dbReference type="PROSITE" id="PS51918">
    <property type="entry name" value="RADICAL_SAM"/>
    <property type="match status" value="1"/>
</dbReference>
<evidence type="ECO:0000256" key="6">
    <source>
        <dbReference type="ARBA" id="ARBA00023014"/>
    </source>
</evidence>
<dbReference type="KEGG" id="mpl:Mpal_0289"/>
<organism evidence="11 12">
    <name type="scientific">Methanosphaerula palustris (strain ATCC BAA-1556 / DSM 19958 / E1-9c)</name>
    <dbReference type="NCBI Taxonomy" id="521011"/>
    <lineage>
        <taxon>Archaea</taxon>
        <taxon>Methanobacteriati</taxon>
        <taxon>Methanobacteriota</taxon>
        <taxon>Stenosarchaea group</taxon>
        <taxon>Methanomicrobia</taxon>
        <taxon>Methanomicrobiales</taxon>
        <taxon>Methanoregulaceae</taxon>
        <taxon>Methanosphaerula</taxon>
    </lineage>
</organism>
<comment type="function">
    <text evidence="9">Component of the wyosine derivatives biosynthesis pathway that catalyzes the condensation of N-methylguanine with 2 carbon atoms from pyruvate to form the tricyclic 4-demethylwyosine (imG-14) on guanosine-37 of tRNA(Phe).</text>
</comment>
<dbReference type="GO" id="GO:0008033">
    <property type="term" value="P:tRNA processing"/>
    <property type="evidence" value="ECO:0007669"/>
    <property type="project" value="UniProtKB-UniRule"/>
</dbReference>
<evidence type="ECO:0000256" key="9">
    <source>
        <dbReference type="HAMAP-Rule" id="MF_01921"/>
    </source>
</evidence>